<dbReference type="GO" id="GO:0003677">
    <property type="term" value="F:DNA binding"/>
    <property type="evidence" value="ECO:0007669"/>
    <property type="project" value="InterPro"/>
</dbReference>
<feature type="compositionally biased region" description="Basic and acidic residues" evidence="4">
    <location>
        <begin position="98"/>
        <end position="113"/>
    </location>
</feature>
<sequence>MSDSSPSAASTANTVPQPSLFTRAPIKRARPQLSCTPCRQGKLKCNRGQPICDQCTKRTRNDACQYVPPPPKSKQTQNMRGRIRNLESLVVNLINQKEQDAKATEPEEPKPEELNPETFGQLRIGTSSTANYVGAYHWSSLLKEIEDVKTSLEEGDDENEDEQDDDEWCHVNARSSVTYGMPRPISKKQLIEEMPPKEEVDRLLPLWFNSADPLLYIIHHPTFLEEYKQFWKDPSSVSVMWIALLYSALALGIILGPRNPGMHASALASDRPSKSKYDRQDPTDFLTRSVDKFQQLASSALVLADIVKSQPYTLETLMIYGECEFLRRDDHHAKIWLMNGVALRVAMRMGYHRDPSNFKELTPFQGEMRRRAWHVINMMDSLISFAIGLPALVRRIESDVRPPRNLYDADISPSMTETPKGRPLSEITPSTYTIAKCRVAVVFAEAAELSQKITPPRYSTVMALNKRLEEAHDYIPEGMRVRPIEDSITDPPVLIMSRLNIELVYLKTKLVLHRTYLTAGQTDPRFSESRRICVDAAVEILNHHKIIFHACQPGGQLTKVWWYMSSLQTYDYLLAAMILSLELHYLRSSDPKSPRVQEFYDILERTHDIWANHPTRFRESVRGAAILKSMLKKVAAGQEASPSELERNATSQPKEMTPESIAEEAPPEIWDGWPTGTAIDTTVEPNIDMPDISAEIDWTLFDSTMQSQDVMIAQQPWSLNNPTMHSWIGATHNVDYAIANGFQGFDNLQEQLSQRGPTIYDSLPTLDYPFNPSSSDQFQ</sequence>
<feature type="domain" description="Zn(2)-C6 fungal-type" evidence="5">
    <location>
        <begin position="34"/>
        <end position="66"/>
    </location>
</feature>
<dbReference type="CDD" id="cd00067">
    <property type="entry name" value="GAL4"/>
    <property type="match status" value="1"/>
</dbReference>
<dbReference type="InterPro" id="IPR050613">
    <property type="entry name" value="Sec_Metabolite_Reg"/>
</dbReference>
<dbReference type="SMART" id="SM00906">
    <property type="entry name" value="Fungal_trans"/>
    <property type="match status" value="1"/>
</dbReference>
<evidence type="ECO:0000256" key="2">
    <source>
        <dbReference type="ARBA" id="ARBA00022723"/>
    </source>
</evidence>
<dbReference type="PANTHER" id="PTHR31001:SF49">
    <property type="entry name" value="ZN(II)2CYS6 TRANSCRIPTION FACTOR (EUROFUNG)"/>
    <property type="match status" value="1"/>
</dbReference>
<evidence type="ECO:0000313" key="6">
    <source>
        <dbReference type="EMBL" id="KAF2642982.1"/>
    </source>
</evidence>
<name>A0A6A6S704_9PLEO</name>
<dbReference type="GO" id="GO:0005634">
    <property type="term" value="C:nucleus"/>
    <property type="evidence" value="ECO:0007669"/>
    <property type="project" value="UniProtKB-SubCell"/>
</dbReference>
<dbReference type="AlphaFoldDB" id="A0A6A6S704"/>
<dbReference type="Pfam" id="PF04082">
    <property type="entry name" value="Fungal_trans"/>
    <property type="match status" value="1"/>
</dbReference>
<dbReference type="CDD" id="cd12148">
    <property type="entry name" value="fungal_TF_MHR"/>
    <property type="match status" value="1"/>
</dbReference>
<dbReference type="InterPro" id="IPR001138">
    <property type="entry name" value="Zn2Cys6_DnaBD"/>
</dbReference>
<evidence type="ECO:0000256" key="1">
    <source>
        <dbReference type="ARBA" id="ARBA00004123"/>
    </source>
</evidence>
<dbReference type="GO" id="GO:0008270">
    <property type="term" value="F:zinc ion binding"/>
    <property type="evidence" value="ECO:0007669"/>
    <property type="project" value="InterPro"/>
</dbReference>
<dbReference type="InterPro" id="IPR036864">
    <property type="entry name" value="Zn2-C6_fun-type_DNA-bd_sf"/>
</dbReference>
<dbReference type="OrthoDB" id="9996127at2759"/>
<dbReference type="PROSITE" id="PS50048">
    <property type="entry name" value="ZN2_CY6_FUNGAL_2"/>
    <property type="match status" value="1"/>
</dbReference>
<evidence type="ECO:0000256" key="3">
    <source>
        <dbReference type="ARBA" id="ARBA00023242"/>
    </source>
</evidence>
<dbReference type="SUPFAM" id="SSF57701">
    <property type="entry name" value="Zn2/Cys6 DNA-binding domain"/>
    <property type="match status" value="1"/>
</dbReference>
<evidence type="ECO:0000313" key="7">
    <source>
        <dbReference type="Proteomes" id="UP000799753"/>
    </source>
</evidence>
<keyword evidence="2" id="KW-0479">Metal-binding</keyword>
<comment type="subcellular location">
    <subcellularLocation>
        <location evidence="1">Nucleus</location>
    </subcellularLocation>
</comment>
<dbReference type="EMBL" id="MU006780">
    <property type="protein sequence ID" value="KAF2642982.1"/>
    <property type="molecule type" value="Genomic_DNA"/>
</dbReference>
<feature type="region of interest" description="Disordered" evidence="4">
    <location>
        <begin position="637"/>
        <end position="673"/>
    </location>
</feature>
<organism evidence="6 7">
    <name type="scientific">Massarina eburnea CBS 473.64</name>
    <dbReference type="NCBI Taxonomy" id="1395130"/>
    <lineage>
        <taxon>Eukaryota</taxon>
        <taxon>Fungi</taxon>
        <taxon>Dikarya</taxon>
        <taxon>Ascomycota</taxon>
        <taxon>Pezizomycotina</taxon>
        <taxon>Dothideomycetes</taxon>
        <taxon>Pleosporomycetidae</taxon>
        <taxon>Pleosporales</taxon>
        <taxon>Massarineae</taxon>
        <taxon>Massarinaceae</taxon>
        <taxon>Massarina</taxon>
    </lineage>
</organism>
<dbReference type="Proteomes" id="UP000799753">
    <property type="component" value="Unassembled WGS sequence"/>
</dbReference>
<reference evidence="6" key="1">
    <citation type="journal article" date="2020" name="Stud. Mycol.">
        <title>101 Dothideomycetes genomes: a test case for predicting lifestyles and emergence of pathogens.</title>
        <authorList>
            <person name="Haridas S."/>
            <person name="Albert R."/>
            <person name="Binder M."/>
            <person name="Bloem J."/>
            <person name="Labutti K."/>
            <person name="Salamov A."/>
            <person name="Andreopoulos B."/>
            <person name="Baker S."/>
            <person name="Barry K."/>
            <person name="Bills G."/>
            <person name="Bluhm B."/>
            <person name="Cannon C."/>
            <person name="Castanera R."/>
            <person name="Culley D."/>
            <person name="Daum C."/>
            <person name="Ezra D."/>
            <person name="Gonzalez J."/>
            <person name="Henrissat B."/>
            <person name="Kuo A."/>
            <person name="Liang C."/>
            <person name="Lipzen A."/>
            <person name="Lutzoni F."/>
            <person name="Magnuson J."/>
            <person name="Mondo S."/>
            <person name="Nolan M."/>
            <person name="Ohm R."/>
            <person name="Pangilinan J."/>
            <person name="Park H.-J."/>
            <person name="Ramirez L."/>
            <person name="Alfaro M."/>
            <person name="Sun H."/>
            <person name="Tritt A."/>
            <person name="Yoshinaga Y."/>
            <person name="Zwiers L.-H."/>
            <person name="Turgeon B."/>
            <person name="Goodwin S."/>
            <person name="Spatafora J."/>
            <person name="Crous P."/>
            <person name="Grigoriev I."/>
        </authorList>
    </citation>
    <scope>NUCLEOTIDE SEQUENCE</scope>
    <source>
        <strain evidence="6">CBS 473.64</strain>
    </source>
</reference>
<accession>A0A6A6S704</accession>
<feature type="region of interest" description="Disordered" evidence="4">
    <location>
        <begin position="98"/>
        <end position="119"/>
    </location>
</feature>
<dbReference type="GO" id="GO:0006351">
    <property type="term" value="P:DNA-templated transcription"/>
    <property type="evidence" value="ECO:0007669"/>
    <property type="project" value="InterPro"/>
</dbReference>
<evidence type="ECO:0000259" key="5">
    <source>
        <dbReference type="PROSITE" id="PS50048"/>
    </source>
</evidence>
<keyword evidence="3" id="KW-0539">Nucleus</keyword>
<gene>
    <name evidence="6" type="ORF">P280DRAFT_241496</name>
</gene>
<keyword evidence="7" id="KW-1185">Reference proteome</keyword>
<feature type="region of interest" description="Disordered" evidence="4">
    <location>
        <begin position="1"/>
        <end position="26"/>
    </location>
</feature>
<dbReference type="PROSITE" id="PS00463">
    <property type="entry name" value="ZN2_CY6_FUNGAL_1"/>
    <property type="match status" value="1"/>
</dbReference>
<dbReference type="InterPro" id="IPR007219">
    <property type="entry name" value="XnlR_reg_dom"/>
</dbReference>
<evidence type="ECO:0000256" key="4">
    <source>
        <dbReference type="SAM" id="MobiDB-lite"/>
    </source>
</evidence>
<dbReference type="Gene3D" id="4.10.240.10">
    <property type="entry name" value="Zn(2)-C6 fungal-type DNA-binding domain"/>
    <property type="match status" value="1"/>
</dbReference>
<protein>
    <recommendedName>
        <fullName evidence="5">Zn(2)-C6 fungal-type domain-containing protein</fullName>
    </recommendedName>
</protein>
<proteinExistence type="predicted"/>
<feature type="compositionally biased region" description="Polar residues" evidence="4">
    <location>
        <begin position="1"/>
        <end position="20"/>
    </location>
</feature>
<dbReference type="PANTHER" id="PTHR31001">
    <property type="entry name" value="UNCHARACTERIZED TRANSCRIPTIONAL REGULATORY PROTEIN"/>
    <property type="match status" value="1"/>
</dbReference>
<dbReference type="Pfam" id="PF00172">
    <property type="entry name" value="Zn_clus"/>
    <property type="match status" value="1"/>
</dbReference>
<dbReference type="SMART" id="SM00066">
    <property type="entry name" value="GAL4"/>
    <property type="match status" value="1"/>
</dbReference>
<dbReference type="GO" id="GO:0000981">
    <property type="term" value="F:DNA-binding transcription factor activity, RNA polymerase II-specific"/>
    <property type="evidence" value="ECO:0007669"/>
    <property type="project" value="InterPro"/>
</dbReference>